<protein>
    <submittedName>
        <fullName evidence="1">Uncharacterized protein</fullName>
    </submittedName>
</protein>
<comment type="caution">
    <text evidence="1">The sequence shown here is derived from an EMBL/GenBank/DDBJ whole genome shotgun (WGS) entry which is preliminary data.</text>
</comment>
<dbReference type="AlphaFoldDB" id="A0A4V3AVM4"/>
<dbReference type="EMBL" id="SDLO01000020">
    <property type="protein sequence ID" value="TDK86155.1"/>
    <property type="molecule type" value="Genomic_DNA"/>
</dbReference>
<organism evidence="1 2">
    <name type="scientific">Mycolicibacterium mucogenicum</name>
    <name type="common">Mycobacterium mucogenicum</name>
    <dbReference type="NCBI Taxonomy" id="56689"/>
    <lineage>
        <taxon>Bacteria</taxon>
        <taxon>Bacillati</taxon>
        <taxon>Actinomycetota</taxon>
        <taxon>Actinomycetes</taxon>
        <taxon>Mycobacteriales</taxon>
        <taxon>Mycobacteriaceae</taxon>
        <taxon>Mycolicibacterium</taxon>
    </lineage>
</organism>
<accession>A0A4V3AVM4</accession>
<name>A0A4V3AVM4_MYCMU</name>
<evidence type="ECO:0000313" key="1">
    <source>
        <dbReference type="EMBL" id="TDK86155.1"/>
    </source>
</evidence>
<gene>
    <name evidence="1" type="ORF">EUA03_20775</name>
</gene>
<reference evidence="1 2" key="1">
    <citation type="submission" date="2019-01" db="EMBL/GenBank/DDBJ databases">
        <title>High-quality-draft genome sequences of five non-tuberculosis mycobacteriaceae isolated from a nosocomial environment.</title>
        <authorList>
            <person name="Tiago I."/>
            <person name="Alarico S."/>
            <person name="Pereira S.G."/>
            <person name="Coelho C."/>
            <person name="Maranha A."/>
            <person name="Empadinhas N."/>
        </authorList>
    </citation>
    <scope>NUCLEOTIDE SEQUENCE [LARGE SCALE GENOMIC DNA]</scope>
    <source>
        <strain evidence="1 2">24AIII</strain>
    </source>
</reference>
<evidence type="ECO:0000313" key="2">
    <source>
        <dbReference type="Proteomes" id="UP000294929"/>
    </source>
</evidence>
<proteinExistence type="predicted"/>
<dbReference type="Proteomes" id="UP000294929">
    <property type="component" value="Unassembled WGS sequence"/>
</dbReference>
<sequence>MIKQIELRLVGGSAPSGEITLKDLSAISAALQELVTRLSRDAADAAGPGRSKQYVEEFAELRLGAIQQGSTVLQFSKGPTDKLDVEVPGLADADDRFWEVLTAISTDHRPDWVSELIAESAGKLTLAMRAAADTVVVASPSRGDIRIEASNAHPETWATTRQTAGGAGTAAGRLEKVDLHSHKFRLRDDVGNTVELRRVADDAAAARLVGQWVYAEGLAMLSPSGRVVVLDDARVHETVDPVAEFRRRDVVSPDEILASAPGPDPNGGVDPTDEEWAAFLQAIRS</sequence>